<dbReference type="AlphaFoldDB" id="A0A0E9NKU3"/>
<accession>A0A0E9NKU3</accession>
<sequence>MRIPIRGSQLNQRDGTYKGLRLKIIFIISPIDLHLPVRTVYRILGAKAFGVVSSSTALQVKCEADMRPGRKGVQLVPARLTEDFGRTAAGHCAMPRTTPQRQEDRDWIGLIRKPTD</sequence>
<evidence type="ECO:0000313" key="1">
    <source>
        <dbReference type="EMBL" id="GAO50030.1"/>
    </source>
</evidence>
<reference evidence="1 2" key="1">
    <citation type="journal article" date="2011" name="J. Gen. Appl. Microbiol.">
        <title>Draft genome sequencing of the enigmatic yeast Saitoella complicata.</title>
        <authorList>
            <person name="Nishida H."/>
            <person name="Hamamoto M."/>
            <person name="Sugiyama J."/>
        </authorList>
    </citation>
    <scope>NUCLEOTIDE SEQUENCE [LARGE SCALE GENOMIC DNA]</scope>
    <source>
        <strain evidence="1 2">NRRL Y-17804</strain>
    </source>
</reference>
<dbReference type="EMBL" id="BACD03000028">
    <property type="protein sequence ID" value="GAO50030.1"/>
    <property type="molecule type" value="Genomic_DNA"/>
</dbReference>
<proteinExistence type="predicted"/>
<evidence type="ECO:0000313" key="2">
    <source>
        <dbReference type="Proteomes" id="UP000033140"/>
    </source>
</evidence>
<protein>
    <submittedName>
        <fullName evidence="1">Uncharacterized protein</fullName>
    </submittedName>
</protein>
<comment type="caution">
    <text evidence="1">The sequence shown here is derived from an EMBL/GenBank/DDBJ whole genome shotgun (WGS) entry which is preliminary data.</text>
</comment>
<dbReference type="Proteomes" id="UP000033140">
    <property type="component" value="Unassembled WGS sequence"/>
</dbReference>
<keyword evidence="2" id="KW-1185">Reference proteome</keyword>
<reference evidence="1 2" key="3">
    <citation type="journal article" date="2015" name="Genome Announc.">
        <title>Draft Genome Sequence of the Archiascomycetous Yeast Saitoella complicata.</title>
        <authorList>
            <person name="Yamauchi K."/>
            <person name="Kondo S."/>
            <person name="Hamamoto M."/>
            <person name="Takahashi Y."/>
            <person name="Ogura Y."/>
            <person name="Hayashi T."/>
            <person name="Nishida H."/>
        </authorList>
    </citation>
    <scope>NUCLEOTIDE SEQUENCE [LARGE SCALE GENOMIC DNA]</scope>
    <source>
        <strain evidence="1 2">NRRL Y-17804</strain>
    </source>
</reference>
<name>A0A0E9NKU3_SAICN</name>
<reference evidence="1 2" key="2">
    <citation type="journal article" date="2014" name="J. Gen. Appl. Microbiol.">
        <title>The early diverging ascomycetous budding yeast Saitoella complicata has three histone deacetylases belonging to the Clr6, Hos2, and Rpd3 lineages.</title>
        <authorList>
            <person name="Nishida H."/>
            <person name="Matsumoto T."/>
            <person name="Kondo S."/>
            <person name="Hamamoto M."/>
            <person name="Yoshikawa H."/>
        </authorList>
    </citation>
    <scope>NUCLEOTIDE SEQUENCE [LARGE SCALE GENOMIC DNA]</scope>
    <source>
        <strain evidence="1 2">NRRL Y-17804</strain>
    </source>
</reference>
<organism evidence="1 2">
    <name type="scientific">Saitoella complicata (strain BCRC 22490 / CBS 7301 / JCM 7358 / NBRC 10748 / NRRL Y-17804)</name>
    <dbReference type="NCBI Taxonomy" id="698492"/>
    <lineage>
        <taxon>Eukaryota</taxon>
        <taxon>Fungi</taxon>
        <taxon>Dikarya</taxon>
        <taxon>Ascomycota</taxon>
        <taxon>Taphrinomycotina</taxon>
        <taxon>Taphrinomycotina incertae sedis</taxon>
        <taxon>Saitoella</taxon>
    </lineage>
</organism>
<gene>
    <name evidence="1" type="ORF">G7K_4165-t1</name>
</gene>